<protein>
    <submittedName>
        <fullName evidence="5">Asparaginase</fullName>
    </submittedName>
</protein>
<keyword evidence="6" id="KW-1185">Reference proteome</keyword>
<dbReference type="Pfam" id="PF00710">
    <property type="entry name" value="Asparaginase"/>
    <property type="match status" value="1"/>
</dbReference>
<feature type="binding site" evidence="2">
    <location>
        <begin position="81"/>
        <end position="82"/>
    </location>
    <ligand>
        <name>substrate</name>
    </ligand>
</feature>
<gene>
    <name evidence="5" type="ORF">soil367_12665</name>
</gene>
<reference evidence="5 6" key="1">
    <citation type="submission" date="2018-07" db="EMBL/GenBank/DDBJ databases">
        <title>Marsedoiliclastica nanhaica gen. nov. sp. nov., a novel marine hydrocarbonoclastic bacterium isolated from an in-situ enriched hydrocarbon-degrading consortium in deep-sea sediment.</title>
        <authorList>
            <person name="Dong C."/>
            <person name="Ma T."/>
            <person name="Liu R."/>
            <person name="Shao Z."/>
        </authorList>
    </citation>
    <scope>NUCLEOTIDE SEQUENCE [LARGE SCALE GENOMIC DNA]</scope>
    <source>
        <strain evidence="6">soil36-7</strain>
    </source>
</reference>
<organism evidence="5 6">
    <name type="scientific">Hydrocarboniclastica marina</name>
    <dbReference type="NCBI Taxonomy" id="2259620"/>
    <lineage>
        <taxon>Bacteria</taxon>
        <taxon>Pseudomonadati</taxon>
        <taxon>Pseudomonadota</taxon>
        <taxon>Gammaproteobacteria</taxon>
        <taxon>Alteromonadales</taxon>
        <taxon>Alteromonadaceae</taxon>
        <taxon>Hydrocarboniclastica</taxon>
    </lineage>
</organism>
<dbReference type="InterPro" id="IPR006034">
    <property type="entry name" value="Asparaginase/glutaminase-like"/>
</dbReference>
<dbReference type="PANTHER" id="PTHR11707">
    <property type="entry name" value="L-ASPARAGINASE"/>
    <property type="match status" value="1"/>
</dbReference>
<dbReference type="PRINTS" id="PR00139">
    <property type="entry name" value="ASNGLNASE"/>
</dbReference>
<dbReference type="KEGG" id="hmi:soil367_12665"/>
<dbReference type="EMBL" id="CP031093">
    <property type="protein sequence ID" value="QCF26716.1"/>
    <property type="molecule type" value="Genomic_DNA"/>
</dbReference>
<evidence type="ECO:0000256" key="2">
    <source>
        <dbReference type="PIRSR" id="PIRSR001220-2"/>
    </source>
</evidence>
<dbReference type="GO" id="GO:0004067">
    <property type="term" value="F:asparaginase activity"/>
    <property type="evidence" value="ECO:0007669"/>
    <property type="project" value="UniProtKB-UniRule"/>
</dbReference>
<evidence type="ECO:0000313" key="5">
    <source>
        <dbReference type="EMBL" id="QCF26716.1"/>
    </source>
</evidence>
<evidence type="ECO:0000313" key="6">
    <source>
        <dbReference type="Proteomes" id="UP000298049"/>
    </source>
</evidence>
<keyword evidence="3" id="KW-0472">Membrane</keyword>
<dbReference type="PANTHER" id="PTHR11707:SF28">
    <property type="entry name" value="60 KDA LYSOPHOSPHOLIPASE"/>
    <property type="match status" value="1"/>
</dbReference>
<dbReference type="PIRSF" id="PIRSF001220">
    <property type="entry name" value="L-ASNase_gatD"/>
    <property type="match status" value="1"/>
</dbReference>
<dbReference type="SUPFAM" id="SSF53774">
    <property type="entry name" value="Glutaminase/Asparaginase"/>
    <property type="match status" value="1"/>
</dbReference>
<dbReference type="Proteomes" id="UP000298049">
    <property type="component" value="Chromosome"/>
</dbReference>
<dbReference type="InterPro" id="IPR036152">
    <property type="entry name" value="Asp/glu_Ase-like_sf"/>
</dbReference>
<feature type="transmembrane region" description="Helical" evidence="3">
    <location>
        <begin position="120"/>
        <end position="142"/>
    </location>
</feature>
<feature type="binding site" evidence="2">
    <location>
        <position position="52"/>
    </location>
    <ligand>
        <name>substrate</name>
    </ligand>
</feature>
<dbReference type="PIRSF" id="PIRSF500176">
    <property type="entry name" value="L_ASNase"/>
    <property type="match status" value="1"/>
</dbReference>
<dbReference type="Gene3D" id="3.40.50.1170">
    <property type="entry name" value="L-asparaginase, N-terminal domain"/>
    <property type="match status" value="1"/>
</dbReference>
<evidence type="ECO:0000256" key="1">
    <source>
        <dbReference type="PIRSR" id="PIRSR001220-1"/>
    </source>
</evidence>
<dbReference type="AlphaFoldDB" id="A0A4P7XI36"/>
<feature type="domain" description="L-asparaginase N-terminal" evidence="4">
    <location>
        <begin position="3"/>
        <end position="164"/>
    </location>
</feature>
<name>A0A4P7XI36_9ALTE</name>
<evidence type="ECO:0000259" key="4">
    <source>
        <dbReference type="Pfam" id="PF00710"/>
    </source>
</evidence>
<sequence length="169" mass="18924">MLRIFTTGGTFDKVYFDANSEFQIGDSEIPEMLREANVTFDIAVESVLRKDSLELTDEDRQILYERVAKVPETRVLITHGTDTMVQTAQLLLADERAKLGGKTIVITGAMQPSRMRRSDAMFNLGFAVAAVQVLQAGVYLAMNGRLFDPREARKNVQAHRFEAISRKPG</sequence>
<dbReference type="InterPro" id="IPR027474">
    <property type="entry name" value="L-asparaginase_N"/>
</dbReference>
<dbReference type="RefSeq" id="WP_136549419.1">
    <property type="nucleotide sequence ID" value="NZ_CP031093.1"/>
</dbReference>
<dbReference type="InterPro" id="IPR037152">
    <property type="entry name" value="L-asparaginase_N_sf"/>
</dbReference>
<evidence type="ECO:0000256" key="3">
    <source>
        <dbReference type="SAM" id="Phobius"/>
    </source>
</evidence>
<proteinExistence type="predicted"/>
<keyword evidence="3" id="KW-0812">Transmembrane</keyword>
<dbReference type="PROSITE" id="PS51732">
    <property type="entry name" value="ASN_GLN_ASE_3"/>
    <property type="match status" value="1"/>
</dbReference>
<keyword evidence="3" id="KW-1133">Transmembrane helix</keyword>
<dbReference type="OrthoDB" id="9788068at2"/>
<feature type="active site" description="O-isoaspartyl threonine intermediate" evidence="1">
    <location>
        <position position="10"/>
    </location>
</feature>
<accession>A0A4P7XI36</accession>